<evidence type="ECO:0008006" key="5">
    <source>
        <dbReference type="Google" id="ProtNLM"/>
    </source>
</evidence>
<evidence type="ECO:0000259" key="3">
    <source>
        <dbReference type="PROSITE" id="PS51031"/>
    </source>
</evidence>
<dbReference type="EMBL" id="GEBQ01030117">
    <property type="protein sequence ID" value="JAT09860.1"/>
    <property type="molecule type" value="Transcribed_RNA"/>
</dbReference>
<dbReference type="PROSITE" id="PS51031">
    <property type="entry name" value="BESS"/>
    <property type="match status" value="1"/>
</dbReference>
<feature type="domain" description="MADF" evidence="2">
    <location>
        <begin position="14"/>
        <end position="99"/>
    </location>
</feature>
<dbReference type="GO" id="GO:0003677">
    <property type="term" value="F:DNA binding"/>
    <property type="evidence" value="ECO:0007669"/>
    <property type="project" value="InterPro"/>
</dbReference>
<dbReference type="GO" id="GO:0006357">
    <property type="term" value="P:regulation of transcription by RNA polymerase II"/>
    <property type="evidence" value="ECO:0007669"/>
    <property type="project" value="TreeGrafter"/>
</dbReference>
<organism evidence="4">
    <name type="scientific">Graphocephala atropunctata</name>
    <dbReference type="NCBI Taxonomy" id="36148"/>
    <lineage>
        <taxon>Eukaryota</taxon>
        <taxon>Metazoa</taxon>
        <taxon>Ecdysozoa</taxon>
        <taxon>Arthropoda</taxon>
        <taxon>Hexapoda</taxon>
        <taxon>Insecta</taxon>
        <taxon>Pterygota</taxon>
        <taxon>Neoptera</taxon>
        <taxon>Paraneoptera</taxon>
        <taxon>Hemiptera</taxon>
        <taxon>Auchenorrhyncha</taxon>
        <taxon>Membracoidea</taxon>
        <taxon>Cicadellidae</taxon>
        <taxon>Cicadellinae</taxon>
        <taxon>Cicadellini</taxon>
        <taxon>Graphocephala</taxon>
    </lineage>
</organism>
<proteinExistence type="predicted"/>
<evidence type="ECO:0000313" key="4">
    <source>
        <dbReference type="EMBL" id="JAT09860.1"/>
    </source>
</evidence>
<dbReference type="GO" id="GO:0005634">
    <property type="term" value="C:nucleus"/>
    <property type="evidence" value="ECO:0007669"/>
    <property type="project" value="UniProtKB-SubCell"/>
</dbReference>
<dbReference type="PANTHER" id="PTHR12243:SF60">
    <property type="entry name" value="SI:CH211-15D5.12-RELATED"/>
    <property type="match status" value="1"/>
</dbReference>
<dbReference type="PROSITE" id="PS51029">
    <property type="entry name" value="MADF"/>
    <property type="match status" value="1"/>
</dbReference>
<dbReference type="InterPro" id="IPR004210">
    <property type="entry name" value="BESS_motif"/>
</dbReference>
<evidence type="ECO:0000259" key="2">
    <source>
        <dbReference type="PROSITE" id="PS51029"/>
    </source>
</evidence>
<keyword evidence="1" id="KW-0539">Nucleus</keyword>
<dbReference type="GO" id="GO:0005667">
    <property type="term" value="C:transcription regulator complex"/>
    <property type="evidence" value="ECO:0007669"/>
    <property type="project" value="TreeGrafter"/>
</dbReference>
<dbReference type="SMART" id="SM00595">
    <property type="entry name" value="MADF"/>
    <property type="match status" value="1"/>
</dbReference>
<gene>
    <name evidence="4" type="ORF">g.9003</name>
</gene>
<sequence>MGFEVAYDPGENIKIVKTVEKYPVLYNTRKYPPIEFRGVADQAWTKVASELGVSEGSCKGRWTNIRGCFKRYLKNKARSKSTKTYYLAEYLNFLLPFMNMGHQVERIIHDDCREEDKRNEMDVGTELEVKLVDSDGEEESFFISTTSNHSEEESMNDGKRNADWDFLSSLLPDVQRMDAEQKSKFKNALLTAVDITLYGEDF</sequence>
<dbReference type="PANTHER" id="PTHR12243">
    <property type="entry name" value="MADF DOMAIN TRANSCRIPTION FACTOR"/>
    <property type="match status" value="1"/>
</dbReference>
<accession>A0A1B6KEH7</accession>
<evidence type="ECO:0000256" key="1">
    <source>
        <dbReference type="PROSITE-ProRule" id="PRU00371"/>
    </source>
</evidence>
<dbReference type="Pfam" id="PF02944">
    <property type="entry name" value="BESS"/>
    <property type="match status" value="1"/>
</dbReference>
<name>A0A1B6KEH7_9HEMI</name>
<dbReference type="Pfam" id="PF10545">
    <property type="entry name" value="MADF_DNA_bdg"/>
    <property type="match status" value="1"/>
</dbReference>
<dbReference type="InterPro" id="IPR039353">
    <property type="entry name" value="TF_Adf1"/>
</dbReference>
<dbReference type="InterPro" id="IPR006578">
    <property type="entry name" value="MADF-dom"/>
</dbReference>
<reference evidence="4" key="1">
    <citation type="submission" date="2015-11" db="EMBL/GenBank/DDBJ databases">
        <title>De novo transcriptome assembly of four potential Pierce s Disease insect vectors from Arizona vineyards.</title>
        <authorList>
            <person name="Tassone E.E."/>
        </authorList>
    </citation>
    <scope>NUCLEOTIDE SEQUENCE</scope>
</reference>
<protein>
    <recommendedName>
        <fullName evidence="5">MADF domain-containing protein</fullName>
    </recommendedName>
</protein>
<dbReference type="AlphaFoldDB" id="A0A1B6KEH7"/>
<feature type="domain" description="BESS" evidence="3">
    <location>
        <begin position="160"/>
        <end position="199"/>
    </location>
</feature>
<comment type="subcellular location">
    <subcellularLocation>
        <location evidence="1">Nucleus</location>
    </subcellularLocation>
</comment>